<dbReference type="EMBL" id="CAAALY010093062">
    <property type="protein sequence ID" value="VEL28192.1"/>
    <property type="molecule type" value="Genomic_DNA"/>
</dbReference>
<feature type="transmembrane region" description="Helical" evidence="1">
    <location>
        <begin position="33"/>
        <end position="59"/>
    </location>
</feature>
<keyword evidence="3" id="KW-1185">Reference proteome</keyword>
<dbReference type="Proteomes" id="UP000784294">
    <property type="component" value="Unassembled WGS sequence"/>
</dbReference>
<accession>A0A3S5C0Y6</accession>
<dbReference type="AlphaFoldDB" id="A0A3S5C0Y6"/>
<comment type="caution">
    <text evidence="2">The sequence shown here is derived from an EMBL/GenBank/DDBJ whole genome shotgun (WGS) entry which is preliminary data.</text>
</comment>
<evidence type="ECO:0000313" key="2">
    <source>
        <dbReference type="EMBL" id="VEL28192.1"/>
    </source>
</evidence>
<evidence type="ECO:0000256" key="1">
    <source>
        <dbReference type="SAM" id="Phobius"/>
    </source>
</evidence>
<sequence>MVIYSSFQSFACLLNTCILRRHLMVWKIFAPRLLFSLVSLFVTIAAVCFSRLLVVRCLISSLVALRFQFRPTSPA</sequence>
<proteinExistence type="predicted"/>
<keyword evidence="1" id="KW-0812">Transmembrane</keyword>
<gene>
    <name evidence="2" type="ORF">PXEA_LOCUS21632</name>
</gene>
<name>A0A3S5C0Y6_9PLAT</name>
<keyword evidence="1" id="KW-0472">Membrane</keyword>
<keyword evidence="1" id="KW-1133">Transmembrane helix</keyword>
<reference evidence="2" key="1">
    <citation type="submission" date="2018-11" db="EMBL/GenBank/DDBJ databases">
        <authorList>
            <consortium name="Pathogen Informatics"/>
        </authorList>
    </citation>
    <scope>NUCLEOTIDE SEQUENCE</scope>
</reference>
<protein>
    <submittedName>
        <fullName evidence="2">Uncharacterized protein</fullName>
    </submittedName>
</protein>
<organism evidence="2 3">
    <name type="scientific">Protopolystoma xenopodis</name>
    <dbReference type="NCBI Taxonomy" id="117903"/>
    <lineage>
        <taxon>Eukaryota</taxon>
        <taxon>Metazoa</taxon>
        <taxon>Spiralia</taxon>
        <taxon>Lophotrochozoa</taxon>
        <taxon>Platyhelminthes</taxon>
        <taxon>Monogenea</taxon>
        <taxon>Polyopisthocotylea</taxon>
        <taxon>Polystomatidea</taxon>
        <taxon>Polystomatidae</taxon>
        <taxon>Protopolystoma</taxon>
    </lineage>
</organism>
<dbReference type="OrthoDB" id="272139at2759"/>
<evidence type="ECO:0000313" key="3">
    <source>
        <dbReference type="Proteomes" id="UP000784294"/>
    </source>
</evidence>